<dbReference type="EMBL" id="JAUMIT010000002">
    <property type="protein sequence ID" value="MDO3694456.1"/>
    <property type="molecule type" value="Genomic_DNA"/>
</dbReference>
<dbReference type="Proteomes" id="UP001168642">
    <property type="component" value="Unassembled WGS sequence"/>
</dbReference>
<accession>A0ABT8VR66</accession>
<gene>
    <name evidence="1" type="ORF">QVZ41_06305</name>
</gene>
<proteinExistence type="predicted"/>
<evidence type="ECO:0000313" key="2">
    <source>
        <dbReference type="Proteomes" id="UP001168642"/>
    </source>
</evidence>
<organism evidence="1 2">
    <name type="scientific">Wenyingzhuangia gilva</name>
    <dbReference type="NCBI Taxonomy" id="3057677"/>
    <lineage>
        <taxon>Bacteria</taxon>
        <taxon>Pseudomonadati</taxon>
        <taxon>Bacteroidota</taxon>
        <taxon>Flavobacteriia</taxon>
        <taxon>Flavobacteriales</taxon>
        <taxon>Flavobacteriaceae</taxon>
        <taxon>Wenyingzhuangia</taxon>
    </lineage>
</organism>
<comment type="caution">
    <text evidence="1">The sequence shown here is derived from an EMBL/GenBank/DDBJ whole genome shotgun (WGS) entry which is preliminary data.</text>
</comment>
<dbReference type="RefSeq" id="WP_302883704.1">
    <property type="nucleotide sequence ID" value="NZ_JAUMIT010000002.1"/>
</dbReference>
<reference evidence="1" key="1">
    <citation type="submission" date="2023-07" db="EMBL/GenBank/DDBJ databases">
        <title>Wenyingzhuangia sp. chi5 genome sequencing and assembly.</title>
        <authorList>
            <person name="Park S."/>
        </authorList>
    </citation>
    <scope>NUCLEOTIDE SEQUENCE</scope>
    <source>
        <strain evidence="1">Chi5</strain>
    </source>
</reference>
<sequence length="285" mass="32749">MNNIKLISYKKFNNTYKNRVIENFDNETTIILNRIDFNGQNSTIYNRNELNQYSFHITENKTKNDYIIKKKEFIKKITKENPNIKLFNLRWLIKEKEYNTITYFKKGELLYDDILSNYYILTSNSKKSHNKKSKIYNLGDTCTAKENMTDQPISYYDEVDHILQVPFYNQPAATAYSNITVTGFQSHLNCDKYITTYNADHYAKGSSFGAATSEARIIQFKPFTPATGPGYCEYALAVALTLKNPFSTVTINLSFQGGSFTYSNSSSGSTTFDQTSAYINSNNLN</sequence>
<name>A0ABT8VR66_9FLAO</name>
<evidence type="ECO:0000313" key="1">
    <source>
        <dbReference type="EMBL" id="MDO3694456.1"/>
    </source>
</evidence>
<keyword evidence="2" id="KW-1185">Reference proteome</keyword>
<protein>
    <submittedName>
        <fullName evidence="1">Uncharacterized protein</fullName>
    </submittedName>
</protein>